<dbReference type="EMBL" id="JBELQD010000001">
    <property type="protein sequence ID" value="MER2286766.1"/>
    <property type="molecule type" value="Genomic_DNA"/>
</dbReference>
<organism evidence="2 3">
    <name type="scientific">Methylobacterium brachiatum</name>
    <dbReference type="NCBI Taxonomy" id="269660"/>
    <lineage>
        <taxon>Bacteria</taxon>
        <taxon>Pseudomonadati</taxon>
        <taxon>Pseudomonadota</taxon>
        <taxon>Alphaproteobacteria</taxon>
        <taxon>Hyphomicrobiales</taxon>
        <taxon>Methylobacteriaceae</taxon>
        <taxon>Methylobacterium</taxon>
    </lineage>
</organism>
<protein>
    <submittedName>
        <fullName evidence="2">DUF2934 domain-containing protein</fullName>
    </submittedName>
</protein>
<proteinExistence type="predicted"/>
<evidence type="ECO:0000313" key="2">
    <source>
        <dbReference type="EMBL" id="MER2286766.1"/>
    </source>
</evidence>
<dbReference type="RefSeq" id="WP_350376954.1">
    <property type="nucleotide sequence ID" value="NZ_JBELQD010000001.1"/>
</dbReference>
<feature type="region of interest" description="Disordered" evidence="1">
    <location>
        <begin position="55"/>
        <end position="97"/>
    </location>
</feature>
<comment type="caution">
    <text evidence="2">The sequence shown here is derived from an EMBL/GenBank/DDBJ whole genome shotgun (WGS) entry which is preliminary data.</text>
</comment>
<gene>
    <name evidence="2" type="ORF">ABS770_00725</name>
</gene>
<evidence type="ECO:0000313" key="3">
    <source>
        <dbReference type="Proteomes" id="UP001432995"/>
    </source>
</evidence>
<name>A0ABV1QW72_9HYPH</name>
<accession>A0ABV1QW72</accession>
<dbReference type="InterPro" id="IPR021327">
    <property type="entry name" value="DUF2934"/>
</dbReference>
<evidence type="ECO:0000256" key="1">
    <source>
        <dbReference type="SAM" id="MobiDB-lite"/>
    </source>
</evidence>
<keyword evidence="3" id="KW-1185">Reference proteome</keyword>
<dbReference type="Pfam" id="PF11154">
    <property type="entry name" value="DUF2934"/>
    <property type="match status" value="1"/>
</dbReference>
<dbReference type="Proteomes" id="UP001432995">
    <property type="component" value="Unassembled WGS sequence"/>
</dbReference>
<sequence>MQISEQHVRECAYYIWEKEGRIHGHAVAHWIRAEAELRAGVVLADGQAVEAKPVAAKAPASKVAAPKAAAKTAAPKAPAKAAAPKAAASKTVTPKDALAKPVAAKTAKASKAAVTAGLAAKAKPARAPASMH</sequence>
<reference evidence="2" key="1">
    <citation type="submission" date="2024-06" db="EMBL/GenBank/DDBJ databases">
        <authorList>
            <person name="Campbell A.G."/>
        </authorList>
    </citation>
    <scope>NUCLEOTIDE SEQUENCE</scope>
    <source>
        <strain evidence="2">EM17</strain>
    </source>
</reference>